<evidence type="ECO:0000256" key="8">
    <source>
        <dbReference type="ARBA" id="ARBA00022840"/>
    </source>
</evidence>
<evidence type="ECO:0000256" key="1">
    <source>
        <dbReference type="ARBA" id="ARBA00004496"/>
    </source>
</evidence>
<reference evidence="11 12" key="1">
    <citation type="submission" date="2016-04" db="EMBL/GenBank/DDBJ databases">
        <authorList>
            <person name="Evans L.H."/>
            <person name="Alamgir A."/>
            <person name="Owens N."/>
            <person name="Weber N.D."/>
            <person name="Virtaneva K."/>
            <person name="Barbian K."/>
            <person name="Babar A."/>
            <person name="Rosenke K."/>
        </authorList>
    </citation>
    <scope>NUCLEOTIDE SEQUENCE [LARGE SCALE GENOMIC DNA]</scope>
    <source>
        <strain evidence="11 12">LMa1</strain>
    </source>
</reference>
<gene>
    <name evidence="11" type="ORF">A6M21_14240</name>
</gene>
<evidence type="ECO:0000256" key="2">
    <source>
        <dbReference type="ARBA" id="ARBA00007599"/>
    </source>
</evidence>
<evidence type="ECO:0000313" key="12">
    <source>
        <dbReference type="Proteomes" id="UP000078532"/>
    </source>
</evidence>
<dbReference type="PANTHER" id="PTHR33540">
    <property type="entry name" value="TRNA THREONYLCARBAMOYLADENOSINE BIOSYNTHESIS PROTEIN TSAE"/>
    <property type="match status" value="1"/>
</dbReference>
<protein>
    <recommendedName>
        <fullName evidence="3">tRNA threonylcarbamoyladenosine biosynthesis protein TsaE</fullName>
    </recommendedName>
    <alternativeName>
        <fullName evidence="10">t(6)A37 threonylcarbamoyladenosine biosynthesis protein TsaE</fullName>
    </alternativeName>
</protein>
<keyword evidence="6" id="KW-0479">Metal-binding</keyword>
<dbReference type="GO" id="GO:0002949">
    <property type="term" value="P:tRNA threonylcarbamoyladenosine modification"/>
    <property type="evidence" value="ECO:0007669"/>
    <property type="project" value="InterPro"/>
</dbReference>
<keyword evidence="4" id="KW-0963">Cytoplasm</keyword>
<name>A0A1B7LBU1_9FIRM</name>
<dbReference type="Pfam" id="PF02367">
    <property type="entry name" value="TsaE"/>
    <property type="match status" value="1"/>
</dbReference>
<evidence type="ECO:0000256" key="5">
    <source>
        <dbReference type="ARBA" id="ARBA00022694"/>
    </source>
</evidence>
<dbReference type="GO" id="GO:0005737">
    <property type="term" value="C:cytoplasm"/>
    <property type="evidence" value="ECO:0007669"/>
    <property type="project" value="UniProtKB-SubCell"/>
</dbReference>
<evidence type="ECO:0000256" key="9">
    <source>
        <dbReference type="ARBA" id="ARBA00022842"/>
    </source>
</evidence>
<dbReference type="RefSeq" id="WP_066670432.1">
    <property type="nucleotide sequence ID" value="NZ_LYVF01000185.1"/>
</dbReference>
<keyword evidence="7" id="KW-0547">Nucleotide-binding</keyword>
<keyword evidence="9" id="KW-0460">Magnesium</keyword>
<keyword evidence="11" id="KW-0808">Transferase</keyword>
<keyword evidence="8" id="KW-0067">ATP-binding</keyword>
<evidence type="ECO:0000256" key="7">
    <source>
        <dbReference type="ARBA" id="ARBA00022741"/>
    </source>
</evidence>
<dbReference type="AlphaFoldDB" id="A0A1B7LBU1"/>
<dbReference type="PANTHER" id="PTHR33540:SF2">
    <property type="entry name" value="TRNA THREONYLCARBAMOYLADENOSINE BIOSYNTHESIS PROTEIN TSAE"/>
    <property type="match status" value="1"/>
</dbReference>
<dbReference type="Proteomes" id="UP000078532">
    <property type="component" value="Unassembled WGS sequence"/>
</dbReference>
<dbReference type="InterPro" id="IPR003442">
    <property type="entry name" value="T6A_TsaE"/>
</dbReference>
<comment type="similarity">
    <text evidence="2">Belongs to the TsaE family.</text>
</comment>
<evidence type="ECO:0000256" key="6">
    <source>
        <dbReference type="ARBA" id="ARBA00022723"/>
    </source>
</evidence>
<proteinExistence type="inferred from homology"/>
<dbReference type="STRING" id="1838280.A6M21_14240"/>
<dbReference type="InterPro" id="IPR027417">
    <property type="entry name" value="P-loop_NTPase"/>
</dbReference>
<evidence type="ECO:0000256" key="3">
    <source>
        <dbReference type="ARBA" id="ARBA00019010"/>
    </source>
</evidence>
<dbReference type="SUPFAM" id="SSF52540">
    <property type="entry name" value="P-loop containing nucleoside triphosphate hydrolases"/>
    <property type="match status" value="1"/>
</dbReference>
<dbReference type="GO" id="GO:0016740">
    <property type="term" value="F:transferase activity"/>
    <property type="evidence" value="ECO:0007669"/>
    <property type="project" value="UniProtKB-KW"/>
</dbReference>
<comment type="subcellular location">
    <subcellularLocation>
        <location evidence="1">Cytoplasm</location>
    </subcellularLocation>
</comment>
<keyword evidence="5" id="KW-0819">tRNA processing</keyword>
<sequence length="159" mass="17376">MTTLRTGSPARTEEIGRLLGELLAPGDLICLSGELGAGKTVLARGVARGLGVAGPVTSPTFTLINEYDGRLPFYHLDVYRLGGEEEMADLGYEEYFYGSGVTLVEWAERVAGVLPGERLEIMIQGNFNDPDKREITFLPRGGRYRRLVEELTALVRAGN</sequence>
<organism evidence="11 12">
    <name type="scientific">Desulfotomaculum copahuensis</name>
    <dbReference type="NCBI Taxonomy" id="1838280"/>
    <lineage>
        <taxon>Bacteria</taxon>
        <taxon>Bacillati</taxon>
        <taxon>Bacillota</taxon>
        <taxon>Clostridia</taxon>
        <taxon>Eubacteriales</taxon>
        <taxon>Desulfotomaculaceae</taxon>
        <taxon>Desulfotomaculum</taxon>
    </lineage>
</organism>
<dbReference type="OrthoDB" id="9815896at2"/>
<dbReference type="NCBIfam" id="TIGR00150">
    <property type="entry name" value="T6A_YjeE"/>
    <property type="match status" value="1"/>
</dbReference>
<evidence type="ECO:0000256" key="10">
    <source>
        <dbReference type="ARBA" id="ARBA00032441"/>
    </source>
</evidence>
<dbReference type="Gene3D" id="3.40.50.300">
    <property type="entry name" value="P-loop containing nucleotide triphosphate hydrolases"/>
    <property type="match status" value="1"/>
</dbReference>
<evidence type="ECO:0000256" key="4">
    <source>
        <dbReference type="ARBA" id="ARBA00022490"/>
    </source>
</evidence>
<keyword evidence="12" id="KW-1185">Reference proteome</keyword>
<evidence type="ECO:0000313" key="11">
    <source>
        <dbReference type="EMBL" id="OAT79960.1"/>
    </source>
</evidence>
<accession>A0A1B7LBU1</accession>
<dbReference type="EMBL" id="LYVF01000185">
    <property type="protein sequence ID" value="OAT79960.1"/>
    <property type="molecule type" value="Genomic_DNA"/>
</dbReference>
<dbReference type="GO" id="GO:0046872">
    <property type="term" value="F:metal ion binding"/>
    <property type="evidence" value="ECO:0007669"/>
    <property type="project" value="UniProtKB-KW"/>
</dbReference>
<comment type="caution">
    <text evidence="11">The sequence shown here is derived from an EMBL/GenBank/DDBJ whole genome shotgun (WGS) entry which is preliminary data.</text>
</comment>
<dbReference type="GO" id="GO:0005524">
    <property type="term" value="F:ATP binding"/>
    <property type="evidence" value="ECO:0007669"/>
    <property type="project" value="UniProtKB-KW"/>
</dbReference>